<dbReference type="InterPro" id="IPR002347">
    <property type="entry name" value="SDR_fam"/>
</dbReference>
<organism evidence="4 5">
    <name type="scientific">Actinomadura macrotermitis</name>
    <dbReference type="NCBI Taxonomy" id="2585200"/>
    <lineage>
        <taxon>Bacteria</taxon>
        <taxon>Bacillati</taxon>
        <taxon>Actinomycetota</taxon>
        <taxon>Actinomycetes</taxon>
        <taxon>Streptosporangiales</taxon>
        <taxon>Thermomonosporaceae</taxon>
        <taxon>Actinomadura</taxon>
    </lineage>
</organism>
<evidence type="ECO:0000256" key="1">
    <source>
        <dbReference type="ARBA" id="ARBA00006484"/>
    </source>
</evidence>
<dbReference type="Proteomes" id="UP000487268">
    <property type="component" value="Unassembled WGS sequence"/>
</dbReference>
<dbReference type="Pfam" id="PF00106">
    <property type="entry name" value="adh_short"/>
    <property type="match status" value="1"/>
</dbReference>
<dbReference type="PANTHER" id="PTHR44196:SF1">
    <property type="entry name" value="DEHYDROGENASE_REDUCTASE SDR FAMILY MEMBER 7B"/>
    <property type="match status" value="1"/>
</dbReference>
<dbReference type="GO" id="GO:0016020">
    <property type="term" value="C:membrane"/>
    <property type="evidence" value="ECO:0007669"/>
    <property type="project" value="TreeGrafter"/>
</dbReference>
<comment type="similarity">
    <text evidence="1 3">Belongs to the short-chain dehydrogenases/reductases (SDR) family.</text>
</comment>
<dbReference type="PRINTS" id="PR00081">
    <property type="entry name" value="GDHRDH"/>
</dbReference>
<keyword evidence="5" id="KW-1185">Reference proteome</keyword>
<gene>
    <name evidence="4" type="ORF">ACRB68_15850</name>
</gene>
<sequence>MAAASLRGRRIVLTGASSGIGRALAVALARRGAELAVTARREPLLRELATEITGAGGPAPHILPADLSRPGAAAGLAAQARDALGGADILINNAGVPATGSVAAHGDDAEARAWFETNLWTPLALTAALLPALRAADRGVIVNVTSTLQAVPLPMAGYYGAAKSALAQATRSLRHELRDTRIQVVEVVPGSTDTALRDLDRLPWRSGRPPRTLPPTTPEAVAAAVVRALETGRARVVHPSYSRLPLELPAVGRLVAALAARRIDTAGAG</sequence>
<dbReference type="PANTHER" id="PTHR44196">
    <property type="entry name" value="DEHYDROGENASE/REDUCTASE SDR FAMILY MEMBER 7B"/>
    <property type="match status" value="1"/>
</dbReference>
<dbReference type="OrthoDB" id="9810734at2"/>
<dbReference type="SUPFAM" id="SSF51735">
    <property type="entry name" value="NAD(P)-binding Rossmann-fold domains"/>
    <property type="match status" value="1"/>
</dbReference>
<protein>
    <submittedName>
        <fullName evidence="4">Putative oxidoreductase</fullName>
        <ecNumber evidence="4">1.-.-.-</ecNumber>
    </submittedName>
</protein>
<dbReference type="InterPro" id="IPR036291">
    <property type="entry name" value="NAD(P)-bd_dom_sf"/>
</dbReference>
<dbReference type="GO" id="GO:0016491">
    <property type="term" value="F:oxidoreductase activity"/>
    <property type="evidence" value="ECO:0007669"/>
    <property type="project" value="UniProtKB-KW"/>
</dbReference>
<keyword evidence="2 4" id="KW-0560">Oxidoreductase</keyword>
<proteinExistence type="inferred from homology"/>
<dbReference type="Gene3D" id="3.40.50.720">
    <property type="entry name" value="NAD(P)-binding Rossmann-like Domain"/>
    <property type="match status" value="1"/>
</dbReference>
<dbReference type="EC" id="1.-.-.-" evidence="4"/>
<evidence type="ECO:0000256" key="3">
    <source>
        <dbReference type="RuleBase" id="RU000363"/>
    </source>
</evidence>
<accession>A0A7K0BQW9</accession>
<evidence type="ECO:0000313" key="5">
    <source>
        <dbReference type="Proteomes" id="UP000487268"/>
    </source>
</evidence>
<dbReference type="PRINTS" id="PR00080">
    <property type="entry name" value="SDRFAMILY"/>
</dbReference>
<evidence type="ECO:0000313" key="4">
    <source>
        <dbReference type="EMBL" id="MQY03541.1"/>
    </source>
</evidence>
<name>A0A7K0BQW9_9ACTN</name>
<reference evidence="4 5" key="1">
    <citation type="submission" date="2019-10" db="EMBL/GenBank/DDBJ databases">
        <title>Actinomadura rubteroloni sp. nov. and Actinomadura macrotermitis sp. nov., isolated from the gut of fungus growing-termite Macrotermes natalensis.</title>
        <authorList>
            <person name="Benndorf R."/>
            <person name="Martin K."/>
            <person name="Kuefner M."/>
            <person name="De Beer W."/>
            <person name="Kaster A.-K."/>
            <person name="Vollmers J."/>
            <person name="Poulsen M."/>
            <person name="Beemelmanns C."/>
        </authorList>
    </citation>
    <scope>NUCLEOTIDE SEQUENCE [LARGE SCALE GENOMIC DNA]</scope>
    <source>
        <strain evidence="4 5">RB68</strain>
    </source>
</reference>
<evidence type="ECO:0000256" key="2">
    <source>
        <dbReference type="ARBA" id="ARBA00023002"/>
    </source>
</evidence>
<dbReference type="RefSeq" id="WP_153531449.1">
    <property type="nucleotide sequence ID" value="NZ_WEGH01000001.1"/>
</dbReference>
<comment type="caution">
    <text evidence="4">The sequence shown here is derived from an EMBL/GenBank/DDBJ whole genome shotgun (WGS) entry which is preliminary data.</text>
</comment>
<dbReference type="EMBL" id="WEGH01000001">
    <property type="protein sequence ID" value="MQY03541.1"/>
    <property type="molecule type" value="Genomic_DNA"/>
</dbReference>
<dbReference type="AlphaFoldDB" id="A0A7K0BQW9"/>